<dbReference type="STRING" id="706587.Desti_4543"/>
<sequence length="47" mass="5346">MYFMTRIERKRDVQCALFPGLRLSLSGDIHSVTRGRGFYSPIGATQL</sequence>
<evidence type="ECO:0000313" key="1">
    <source>
        <dbReference type="EMBL" id="AFM27171.1"/>
    </source>
</evidence>
<dbReference type="HOGENOM" id="CLU_3167316_0_0_7"/>
<proteinExistence type="predicted"/>
<gene>
    <name evidence="1" type="ordered locus">Desti_4543</name>
</gene>
<protein>
    <submittedName>
        <fullName evidence="1">Uncharacterized protein</fullName>
    </submittedName>
</protein>
<name>I4CC80_DESTA</name>
<organism evidence="1 2">
    <name type="scientific">Desulfomonile tiedjei (strain ATCC 49306 / DSM 6799 / DCB-1)</name>
    <dbReference type="NCBI Taxonomy" id="706587"/>
    <lineage>
        <taxon>Bacteria</taxon>
        <taxon>Pseudomonadati</taxon>
        <taxon>Thermodesulfobacteriota</taxon>
        <taxon>Desulfomonilia</taxon>
        <taxon>Desulfomonilales</taxon>
        <taxon>Desulfomonilaceae</taxon>
        <taxon>Desulfomonile</taxon>
    </lineage>
</organism>
<dbReference type="AlphaFoldDB" id="I4CC80"/>
<accession>I4CC80</accession>
<dbReference type="EMBL" id="CP003360">
    <property type="protein sequence ID" value="AFM27171.1"/>
    <property type="molecule type" value="Genomic_DNA"/>
</dbReference>
<reference evidence="2" key="1">
    <citation type="submission" date="2012-06" db="EMBL/GenBank/DDBJ databases">
        <title>Complete sequence of chromosome of Desulfomonile tiedjei DSM 6799.</title>
        <authorList>
            <person name="Lucas S."/>
            <person name="Copeland A."/>
            <person name="Lapidus A."/>
            <person name="Glavina del Rio T."/>
            <person name="Dalin E."/>
            <person name="Tice H."/>
            <person name="Bruce D."/>
            <person name="Goodwin L."/>
            <person name="Pitluck S."/>
            <person name="Peters L."/>
            <person name="Ovchinnikova G."/>
            <person name="Zeytun A."/>
            <person name="Lu M."/>
            <person name="Kyrpides N."/>
            <person name="Mavromatis K."/>
            <person name="Ivanova N."/>
            <person name="Brettin T."/>
            <person name="Detter J.C."/>
            <person name="Han C."/>
            <person name="Larimer F."/>
            <person name="Land M."/>
            <person name="Hauser L."/>
            <person name="Markowitz V."/>
            <person name="Cheng J.-F."/>
            <person name="Hugenholtz P."/>
            <person name="Woyke T."/>
            <person name="Wu D."/>
            <person name="Spring S."/>
            <person name="Schroeder M."/>
            <person name="Brambilla E."/>
            <person name="Klenk H.-P."/>
            <person name="Eisen J.A."/>
        </authorList>
    </citation>
    <scope>NUCLEOTIDE SEQUENCE [LARGE SCALE GENOMIC DNA]</scope>
    <source>
        <strain evidence="2">ATCC 49306 / DSM 6799 / DCB-1</strain>
    </source>
</reference>
<evidence type="ECO:0000313" key="2">
    <source>
        <dbReference type="Proteomes" id="UP000006055"/>
    </source>
</evidence>
<keyword evidence="2" id="KW-1185">Reference proteome</keyword>
<dbReference type="Proteomes" id="UP000006055">
    <property type="component" value="Chromosome"/>
</dbReference>
<dbReference type="KEGG" id="dti:Desti_4543"/>